<name>A0A9P4TN65_CURKU</name>
<sequence length="533" mass="58954">MVLPIENPTKSYWIEAAESPLRNFRSSDSLPEQTDVVIIGSGYAGAATSYWIHKYTEHNPKQPKVTLLEARDICGAATGRNGGQLRPHAYSRYPLWRERFGPDGAMELIAHEMAHLPAFKELCAAEGITEEVCLQFGETFDAAMTDEAWVRLKGAFEAMRKDHGDDNEIVKVCRLVDDAQAAEEFSQMKGTLAAVIHPAGQIWPYKFAHALLRIVLKQGNFSLQANTPVLHVSERDIEGWIMVKTARGIIKTKEVVHTTNRWASHLLPEFSKLILPLRGPVAAIKAPPGFLKHTGAQHWDSVCNNYHLQLPEPYNIIIVGGARPVTVHKPETCILNDEEDKQIDGVPEYLKSWPGRDIKDWPGMSRAEFGREDDQGGTWTGVQTSSADGFPFVGPIPDRNGHYIAAGFAGHGMPRILLTAAHLAPLILDSLDVTYSQPKLASTFPPLPRPFEATRERIERLSDTDVEAFAEQYKQGCEKSAQKPYCNLSTARVSISNQSDVTQSPAFTCAQYDGSVNVMKDGISTVSISSQLL</sequence>
<dbReference type="Gene3D" id="3.50.50.60">
    <property type="entry name" value="FAD/NAD(P)-binding domain"/>
    <property type="match status" value="1"/>
</dbReference>
<dbReference type="Gene3D" id="3.30.9.10">
    <property type="entry name" value="D-Amino Acid Oxidase, subunit A, domain 2"/>
    <property type="match status" value="1"/>
</dbReference>
<dbReference type="EMBL" id="SWKU01000002">
    <property type="protein sequence ID" value="KAF3010075.1"/>
    <property type="molecule type" value="Genomic_DNA"/>
</dbReference>
<accession>A0A9P4TN65</accession>
<dbReference type="GO" id="GO:0005737">
    <property type="term" value="C:cytoplasm"/>
    <property type="evidence" value="ECO:0007669"/>
    <property type="project" value="TreeGrafter"/>
</dbReference>
<evidence type="ECO:0000259" key="1">
    <source>
        <dbReference type="Pfam" id="PF01266"/>
    </source>
</evidence>
<protein>
    <recommendedName>
        <fullName evidence="1">FAD dependent oxidoreductase domain-containing protein</fullName>
    </recommendedName>
</protein>
<dbReference type="OrthoDB" id="429143at2759"/>
<reference evidence="2" key="1">
    <citation type="submission" date="2019-04" db="EMBL/GenBank/DDBJ databases">
        <title>Sequencing of skin fungus with MAO and IRED activity.</title>
        <authorList>
            <person name="Marsaioli A.J."/>
            <person name="Bonatto J.M.C."/>
            <person name="Reis Junior O."/>
        </authorList>
    </citation>
    <scope>NUCLEOTIDE SEQUENCE</scope>
    <source>
        <strain evidence="2">30M1</strain>
    </source>
</reference>
<dbReference type="Proteomes" id="UP000801428">
    <property type="component" value="Unassembled WGS sequence"/>
</dbReference>
<gene>
    <name evidence="2" type="ORF">E8E13_011589</name>
</gene>
<evidence type="ECO:0000313" key="2">
    <source>
        <dbReference type="EMBL" id="KAF3010075.1"/>
    </source>
</evidence>
<dbReference type="PANTHER" id="PTHR13847:SF188">
    <property type="entry name" value="EXPRESSED PROTEIN"/>
    <property type="match status" value="1"/>
</dbReference>
<dbReference type="Pfam" id="PF01266">
    <property type="entry name" value="DAO"/>
    <property type="match status" value="1"/>
</dbReference>
<dbReference type="InterPro" id="IPR036188">
    <property type="entry name" value="FAD/NAD-bd_sf"/>
</dbReference>
<keyword evidence="3" id="KW-1185">Reference proteome</keyword>
<dbReference type="AlphaFoldDB" id="A0A9P4TN65"/>
<feature type="domain" description="FAD dependent oxidoreductase" evidence="1">
    <location>
        <begin position="35"/>
        <end position="424"/>
    </location>
</feature>
<dbReference type="InterPro" id="IPR006076">
    <property type="entry name" value="FAD-dep_OxRdtase"/>
</dbReference>
<comment type="caution">
    <text evidence="2">The sequence shown here is derived from an EMBL/GenBank/DDBJ whole genome shotgun (WGS) entry which is preliminary data.</text>
</comment>
<dbReference type="SUPFAM" id="SSF51905">
    <property type="entry name" value="FAD/NAD(P)-binding domain"/>
    <property type="match status" value="1"/>
</dbReference>
<evidence type="ECO:0000313" key="3">
    <source>
        <dbReference type="Proteomes" id="UP000801428"/>
    </source>
</evidence>
<dbReference type="PANTHER" id="PTHR13847">
    <property type="entry name" value="SARCOSINE DEHYDROGENASE-RELATED"/>
    <property type="match status" value="1"/>
</dbReference>
<organism evidence="2 3">
    <name type="scientific">Curvularia kusanoi</name>
    <name type="common">Cochliobolus kusanoi</name>
    <dbReference type="NCBI Taxonomy" id="90978"/>
    <lineage>
        <taxon>Eukaryota</taxon>
        <taxon>Fungi</taxon>
        <taxon>Dikarya</taxon>
        <taxon>Ascomycota</taxon>
        <taxon>Pezizomycotina</taxon>
        <taxon>Dothideomycetes</taxon>
        <taxon>Pleosporomycetidae</taxon>
        <taxon>Pleosporales</taxon>
        <taxon>Pleosporineae</taxon>
        <taxon>Pleosporaceae</taxon>
        <taxon>Curvularia</taxon>
    </lineage>
</organism>
<proteinExistence type="predicted"/>